<reference evidence="17 18" key="1">
    <citation type="submission" date="2016-10" db="EMBL/GenBank/DDBJ databases">
        <authorList>
            <person name="de Groot N.N."/>
        </authorList>
    </citation>
    <scope>NUCLEOTIDE SEQUENCE [LARGE SCALE GENOMIC DNA]</scope>
    <source>
        <strain evidence="17 18">CGMCC 1.6291</strain>
    </source>
</reference>
<evidence type="ECO:0000256" key="1">
    <source>
        <dbReference type="ARBA" id="ARBA00004571"/>
    </source>
</evidence>
<dbReference type="Pfam" id="PF00593">
    <property type="entry name" value="TonB_dep_Rec_b-barrel"/>
    <property type="match status" value="1"/>
</dbReference>
<evidence type="ECO:0000256" key="13">
    <source>
        <dbReference type="ARBA" id="ARBA00023237"/>
    </source>
</evidence>
<dbReference type="InterPro" id="IPR012910">
    <property type="entry name" value="Plug_dom"/>
</dbReference>
<dbReference type="GO" id="GO:0015891">
    <property type="term" value="P:siderophore transport"/>
    <property type="evidence" value="ECO:0007669"/>
    <property type="project" value="InterPro"/>
</dbReference>
<dbReference type="EMBL" id="FOEG01000003">
    <property type="protein sequence ID" value="SEO83653.1"/>
    <property type="molecule type" value="Genomic_DNA"/>
</dbReference>
<dbReference type="InterPro" id="IPR000531">
    <property type="entry name" value="Beta-barrel_TonB"/>
</dbReference>
<evidence type="ECO:0000256" key="4">
    <source>
        <dbReference type="ARBA" id="ARBA00022452"/>
    </source>
</evidence>
<comment type="subcellular location">
    <subcellularLocation>
        <location evidence="1 14">Cell outer membrane</location>
        <topology evidence="1 14">Multi-pass membrane protein</topology>
    </subcellularLocation>
</comment>
<keyword evidence="7" id="KW-0732">Signal</keyword>
<dbReference type="GO" id="GO:0038023">
    <property type="term" value="F:signaling receptor activity"/>
    <property type="evidence" value="ECO:0007669"/>
    <property type="project" value="InterPro"/>
</dbReference>
<evidence type="ECO:0000313" key="17">
    <source>
        <dbReference type="EMBL" id="SEO83653.1"/>
    </source>
</evidence>
<organism evidence="17 18">
    <name type="scientific">Aquisalimonas asiatica</name>
    <dbReference type="NCBI Taxonomy" id="406100"/>
    <lineage>
        <taxon>Bacteria</taxon>
        <taxon>Pseudomonadati</taxon>
        <taxon>Pseudomonadota</taxon>
        <taxon>Gammaproteobacteria</taxon>
        <taxon>Chromatiales</taxon>
        <taxon>Ectothiorhodospiraceae</taxon>
        <taxon>Aquisalimonas</taxon>
    </lineage>
</organism>
<dbReference type="PANTHER" id="PTHR32552">
    <property type="entry name" value="FERRICHROME IRON RECEPTOR-RELATED"/>
    <property type="match status" value="1"/>
</dbReference>
<evidence type="ECO:0000256" key="11">
    <source>
        <dbReference type="ARBA" id="ARBA00023136"/>
    </source>
</evidence>
<evidence type="ECO:0000256" key="9">
    <source>
        <dbReference type="ARBA" id="ARBA00023065"/>
    </source>
</evidence>
<evidence type="ECO:0000256" key="15">
    <source>
        <dbReference type="RuleBase" id="RU003357"/>
    </source>
</evidence>
<keyword evidence="3 14" id="KW-0813">Transport</keyword>
<evidence type="ECO:0000256" key="10">
    <source>
        <dbReference type="ARBA" id="ARBA00023077"/>
    </source>
</evidence>
<dbReference type="Proteomes" id="UP000199657">
    <property type="component" value="Unassembled WGS sequence"/>
</dbReference>
<accession>A0A1H8SZL2</accession>
<dbReference type="Gene3D" id="2.170.130.10">
    <property type="entry name" value="TonB-dependent receptor, plug domain"/>
    <property type="match status" value="1"/>
</dbReference>
<dbReference type="SUPFAM" id="SSF56935">
    <property type="entry name" value="Porins"/>
    <property type="match status" value="1"/>
</dbReference>
<gene>
    <name evidence="17" type="ORF">SAMN04488052_103282</name>
</gene>
<evidence type="ECO:0000313" key="18">
    <source>
        <dbReference type="Proteomes" id="UP000199657"/>
    </source>
</evidence>
<keyword evidence="8" id="KW-0408">Iron</keyword>
<evidence type="ECO:0000256" key="14">
    <source>
        <dbReference type="PROSITE-ProRule" id="PRU01360"/>
    </source>
</evidence>
<evidence type="ECO:0000256" key="8">
    <source>
        <dbReference type="ARBA" id="ARBA00023004"/>
    </source>
</evidence>
<dbReference type="Pfam" id="PF07660">
    <property type="entry name" value="STN"/>
    <property type="match status" value="1"/>
</dbReference>
<dbReference type="RefSeq" id="WP_171909878.1">
    <property type="nucleotide sequence ID" value="NZ_FOEG01000003.1"/>
</dbReference>
<dbReference type="Gene3D" id="2.40.170.20">
    <property type="entry name" value="TonB-dependent receptor, beta-barrel domain"/>
    <property type="match status" value="1"/>
</dbReference>
<dbReference type="InterPro" id="IPR011662">
    <property type="entry name" value="Secretin/TonB_short_N"/>
</dbReference>
<dbReference type="FunFam" id="2.40.170.20:FF:000005">
    <property type="entry name" value="TonB-dependent siderophore receptor"/>
    <property type="match status" value="1"/>
</dbReference>
<dbReference type="Pfam" id="PF07715">
    <property type="entry name" value="Plug"/>
    <property type="match status" value="1"/>
</dbReference>
<sequence>MRTANRRIWASALALAVGVVAPGGHLLLVKSVHAQETEAEQAVHRFDIQAGPLSAALNRLAEQAGLTLSYDPSLTAGKHTGGLQGEHTSADALQRLLADTGLTARFDGASTVSLERNTASDSTRLAPLGVSGFMEDPYGSVDGYAARRSGTAMKSDIPIIDTPASIQVVPRDVIDDQNAQRLEDVARNVSGVQFGGSNGNRSDNVNVRGFSTGRFAKDGFLSASTFGDAGFLNLANIERVEVLKGPATVLYGQNEPGGLINLVTKKPQPDPFYDFTGTYGRFDFYRGEADVNQPLNEDGTVLARLSGAYQESDSFRDYFRTTRRAQIAPSLRWLASDRTTVDLQLEYYEQDQQSDRGVPVVDGRPMALPRSRYLGSRDDRAKMDEVRLHAVVEHAFQNGWELRTLARYADTSARFLSSHPMGLEPDNRTLNRLFYDMDQEYQNYGLQTNLSRELRTGAVSHQLLVGADANLTRFDSENHTAPIDPIDIHNPDYSAQPGAYDDPSLQDRRVDFYGIYLQNLMSFGEHWKVLLGARYDQATTRFFQDGDTVTDETASELSPRAGVVFQPWDHSTLYASYTTSFQPQLSGETASGDAFEPEEGEQIELGAKREWLGGRASTTLAVFELTRTNVATADPNNPGASIQTGEQRSRGVELDVAGEFLPGWRTMASLTYLDAEVTRDNTYDTGNRLPNVSRWSGSLWNVYAFQSPTLQGLELGAGLYAVGSRTGNLENSYDLPGYGRVDLLARYRVNPNLRLSLNVDNLLDKEHIEAPGGWSVYPGAPRTVYARVDLNF</sequence>
<dbReference type="STRING" id="406100.SAMN04488052_103282"/>
<dbReference type="NCBIfam" id="TIGR01783">
    <property type="entry name" value="TonB-siderophor"/>
    <property type="match status" value="1"/>
</dbReference>
<keyword evidence="5" id="KW-0410">Iron transport</keyword>
<dbReference type="PANTHER" id="PTHR32552:SF68">
    <property type="entry name" value="FERRICHROME OUTER MEMBRANE TRANSPORTER_PHAGE RECEPTOR"/>
    <property type="match status" value="1"/>
</dbReference>
<dbReference type="CDD" id="cd01347">
    <property type="entry name" value="ligand_gated_channel"/>
    <property type="match status" value="1"/>
</dbReference>
<evidence type="ECO:0000256" key="6">
    <source>
        <dbReference type="ARBA" id="ARBA00022692"/>
    </source>
</evidence>
<keyword evidence="11 14" id="KW-0472">Membrane</keyword>
<dbReference type="GO" id="GO:0015344">
    <property type="term" value="F:siderophore uptake transmembrane transporter activity"/>
    <property type="evidence" value="ECO:0007669"/>
    <property type="project" value="TreeGrafter"/>
</dbReference>
<evidence type="ECO:0000256" key="2">
    <source>
        <dbReference type="ARBA" id="ARBA00009810"/>
    </source>
</evidence>
<name>A0A1H8SZL2_9GAMM</name>
<keyword evidence="13 14" id="KW-0998">Cell outer membrane</keyword>
<dbReference type="InterPro" id="IPR036942">
    <property type="entry name" value="Beta-barrel_TonB_sf"/>
</dbReference>
<dbReference type="Gene3D" id="3.55.50.30">
    <property type="match status" value="1"/>
</dbReference>
<keyword evidence="12" id="KW-0675">Receptor</keyword>
<dbReference type="GO" id="GO:0009279">
    <property type="term" value="C:cell outer membrane"/>
    <property type="evidence" value="ECO:0007669"/>
    <property type="project" value="UniProtKB-SubCell"/>
</dbReference>
<evidence type="ECO:0000256" key="12">
    <source>
        <dbReference type="ARBA" id="ARBA00023170"/>
    </source>
</evidence>
<keyword evidence="9" id="KW-0406">Ion transport</keyword>
<keyword evidence="10 15" id="KW-0798">TonB box</keyword>
<evidence type="ECO:0000256" key="7">
    <source>
        <dbReference type="ARBA" id="ARBA00022729"/>
    </source>
</evidence>
<dbReference type="InterPro" id="IPR039426">
    <property type="entry name" value="TonB-dep_rcpt-like"/>
</dbReference>
<dbReference type="AlphaFoldDB" id="A0A1H8SZL2"/>
<feature type="domain" description="Secretin/TonB short N-terminal" evidence="16">
    <location>
        <begin position="66"/>
        <end position="117"/>
    </location>
</feature>
<dbReference type="InterPro" id="IPR037066">
    <property type="entry name" value="Plug_dom_sf"/>
</dbReference>
<dbReference type="SMART" id="SM00965">
    <property type="entry name" value="STN"/>
    <property type="match status" value="1"/>
</dbReference>
<protein>
    <submittedName>
        <fullName evidence="17">Iron complex outermembrane recepter protein</fullName>
    </submittedName>
</protein>
<keyword evidence="6 14" id="KW-0812">Transmembrane</keyword>
<dbReference type="PROSITE" id="PS52016">
    <property type="entry name" value="TONB_DEPENDENT_REC_3"/>
    <property type="match status" value="1"/>
</dbReference>
<keyword evidence="4 14" id="KW-1134">Transmembrane beta strand</keyword>
<proteinExistence type="inferred from homology"/>
<evidence type="ECO:0000256" key="5">
    <source>
        <dbReference type="ARBA" id="ARBA00022496"/>
    </source>
</evidence>
<keyword evidence="18" id="KW-1185">Reference proteome</keyword>
<dbReference type="InterPro" id="IPR010105">
    <property type="entry name" value="TonB_sidphr_rcpt"/>
</dbReference>
<evidence type="ECO:0000259" key="16">
    <source>
        <dbReference type="SMART" id="SM00965"/>
    </source>
</evidence>
<dbReference type="FunFam" id="2.170.130.10:FF:000001">
    <property type="entry name" value="Catecholate siderophore TonB-dependent receptor"/>
    <property type="match status" value="1"/>
</dbReference>
<comment type="similarity">
    <text evidence="2 14 15">Belongs to the TonB-dependent receptor family.</text>
</comment>
<evidence type="ECO:0000256" key="3">
    <source>
        <dbReference type="ARBA" id="ARBA00022448"/>
    </source>
</evidence>